<feature type="compositionally biased region" description="Basic and acidic residues" evidence="1">
    <location>
        <begin position="670"/>
        <end position="707"/>
    </location>
</feature>
<dbReference type="AlphaFoldDB" id="V7PBD6"/>
<feature type="region of interest" description="Disordered" evidence="1">
    <location>
        <begin position="549"/>
        <end position="632"/>
    </location>
</feature>
<reference evidence="2 3" key="1">
    <citation type="submission" date="2013-11" db="EMBL/GenBank/DDBJ databases">
        <title>The Genome Sequence of Plasmodium yoelii 17X.</title>
        <authorList>
            <consortium name="The Broad Institute Genomics Platform"/>
            <consortium name="The Broad Institute Genome Sequencing Center for Infectious Disease"/>
            <person name="Neafsey D."/>
            <person name="Adams J."/>
            <person name="Walker B."/>
            <person name="Young S.K."/>
            <person name="Zeng Q."/>
            <person name="Gargeya S."/>
            <person name="Fitzgerald M."/>
            <person name="Haas B."/>
            <person name="Abouelleil A."/>
            <person name="Alvarado L."/>
            <person name="Chapman S.B."/>
            <person name="Gainer-Dewar J."/>
            <person name="Goldberg J."/>
            <person name="Griggs A."/>
            <person name="Gujja S."/>
            <person name="Hansen M."/>
            <person name="Howarth C."/>
            <person name="Imamovic A."/>
            <person name="Ireland A."/>
            <person name="Larimer J."/>
            <person name="McCowan C."/>
            <person name="Murphy C."/>
            <person name="Pearson M."/>
            <person name="Poon T.W."/>
            <person name="Priest M."/>
            <person name="Roberts A."/>
            <person name="Saif S."/>
            <person name="Shea T."/>
            <person name="Sykes S."/>
            <person name="Wortman J."/>
            <person name="Nusbaum C."/>
            <person name="Birren B."/>
        </authorList>
    </citation>
    <scope>NUCLEOTIDE SEQUENCE [LARGE SCALE GENOMIC DNA]</scope>
    <source>
        <strain evidence="2 3">17X</strain>
    </source>
</reference>
<sequence length="776" mass="89503">MNIHFLISAEEVNSNEFLNHLIYAIMGTVNYMRLSIGNVISVSIFDEKIVYKNIKTIGKIKKHPFAREIEDAYKKYAHYEPKETNLKNSIIDYHENVILSDPVMKNQKNVIIICKAFDKTDLTDYSEETINFIRDKRDQDLGIYFISENTMYSSNMVYKLSETRLDEDGLYPIAHLLSGLYDNRLVISVKKFCYHLTHGSLCNKYNDWSDWSGPCEFRQRRKEIPLNITRTKATKFLRHYIPTCSNTFDYSISVKEDFKIDCSNIIYDCRGTCDAGYKFKPFVADNEIVERYVECTDLPPCTEEQRKSRDKYEYKKIIKDLNDEAEQKEYQDTIERKVIEKIREGETEAQANARKIKAIHEFIDNRINAMLNKQYALLNIKPPGYKEETKGNSEDLTDTNIISEILPPQYTVSGNSNLKKYPAKDTDSKKGDNHEPHKDDQEIKVIENYHPKQNGEVEKEISEINNDSDGNITKNPTDIRILEKKQLNGNNKHTDDPIDGAQDGDKYEGNVIAENKEIKGIDKNTDETTINNNMRVDNTSEMKADPIYTSVDHEKNNGNAESNKQTLPKEESESNKEKYEDKQIFPDKTKSETEKKDKEIVTDQELNKITQNGNVENKGEENPENSKTIVSDSNILSKQIPIDNTKIIESHSTLDENKTVEGNISTHETKTVEEGIPVHESKIVDEHKPLEETKKVEEYEPVHESKTVEGNIPKYESKTVEGNIPAYENKTIEEDMPVNETKTIEEHKPVHETKTVEQSIPVHETKAIEENIPAYE</sequence>
<feature type="region of interest" description="Disordered" evidence="1">
    <location>
        <begin position="743"/>
        <end position="776"/>
    </location>
</feature>
<feature type="compositionally biased region" description="Basic and acidic residues" evidence="1">
    <location>
        <begin position="567"/>
        <end position="601"/>
    </location>
</feature>
<accession>V7PBD6</accession>
<evidence type="ECO:0008006" key="4">
    <source>
        <dbReference type="Google" id="ProtNLM"/>
    </source>
</evidence>
<name>V7PBD6_PLAYE</name>
<dbReference type="OrthoDB" id="378224at2759"/>
<feature type="compositionally biased region" description="Basic and acidic residues" evidence="1">
    <location>
        <begin position="743"/>
        <end position="755"/>
    </location>
</feature>
<gene>
    <name evidence="2" type="ORF">YYC_05735</name>
</gene>
<evidence type="ECO:0000313" key="2">
    <source>
        <dbReference type="EMBL" id="ETB56300.1"/>
    </source>
</evidence>
<dbReference type="EMBL" id="KI635825">
    <property type="protein sequence ID" value="ETB56300.1"/>
    <property type="molecule type" value="Genomic_DNA"/>
</dbReference>
<proteinExistence type="predicted"/>
<feature type="compositionally biased region" description="Polar residues" evidence="1">
    <location>
        <begin position="557"/>
        <end position="566"/>
    </location>
</feature>
<organism evidence="2 3">
    <name type="scientific">Plasmodium yoelii 17X</name>
    <dbReference type="NCBI Taxonomy" id="1323249"/>
    <lineage>
        <taxon>Eukaryota</taxon>
        <taxon>Sar</taxon>
        <taxon>Alveolata</taxon>
        <taxon>Apicomplexa</taxon>
        <taxon>Aconoidasida</taxon>
        <taxon>Haemosporida</taxon>
        <taxon>Plasmodiidae</taxon>
        <taxon>Plasmodium</taxon>
        <taxon>Plasmodium (Vinckeia)</taxon>
    </lineage>
</organism>
<dbReference type="Proteomes" id="UP000018538">
    <property type="component" value="Unassembled WGS sequence"/>
</dbReference>
<protein>
    <recommendedName>
        <fullName evidence="4">TRAP-like protein</fullName>
    </recommendedName>
</protein>
<feature type="non-terminal residue" evidence="2">
    <location>
        <position position="776"/>
    </location>
</feature>
<keyword evidence="3" id="KW-1185">Reference proteome</keyword>
<feature type="compositionally biased region" description="Basic and acidic residues" evidence="1">
    <location>
        <begin position="422"/>
        <end position="442"/>
    </location>
</feature>
<feature type="region of interest" description="Disordered" evidence="1">
    <location>
        <begin position="409"/>
        <end position="442"/>
    </location>
</feature>
<evidence type="ECO:0000313" key="3">
    <source>
        <dbReference type="Proteomes" id="UP000018538"/>
    </source>
</evidence>
<feature type="region of interest" description="Disordered" evidence="1">
    <location>
        <begin position="670"/>
        <end position="720"/>
    </location>
</feature>
<evidence type="ECO:0000256" key="1">
    <source>
        <dbReference type="SAM" id="MobiDB-lite"/>
    </source>
</evidence>